<proteinExistence type="predicted"/>
<dbReference type="GO" id="GO:0008233">
    <property type="term" value="F:peptidase activity"/>
    <property type="evidence" value="ECO:0007669"/>
    <property type="project" value="UniProtKB-KW"/>
</dbReference>
<reference evidence="5 6" key="1">
    <citation type="journal article" date="2018" name="Int. J. Syst. Bacteriol.">
        <title>Oceaniradius stylonemae gen. nov., sp. nov., isolated from a red alga, Stylonema cornu-cervi.</title>
        <authorList>
            <person name="Jeong S."/>
        </authorList>
    </citation>
    <scope>NUCLEOTIDE SEQUENCE [LARGE SCALE GENOMIC DNA]</scope>
    <source>
        <strain evidence="5 6">StC1</strain>
    </source>
</reference>
<evidence type="ECO:0000256" key="2">
    <source>
        <dbReference type="ARBA" id="ARBA00022670"/>
    </source>
</evidence>
<dbReference type="InterPro" id="IPR054613">
    <property type="entry name" value="Peptidase_S78_dom"/>
</dbReference>
<dbReference type="GO" id="GO:0006508">
    <property type="term" value="P:proteolysis"/>
    <property type="evidence" value="ECO:0007669"/>
    <property type="project" value="UniProtKB-KW"/>
</dbReference>
<evidence type="ECO:0000259" key="4">
    <source>
        <dbReference type="Pfam" id="PF04586"/>
    </source>
</evidence>
<feature type="domain" description="Prohead serine protease" evidence="4">
    <location>
        <begin position="17"/>
        <end position="154"/>
    </location>
</feature>
<keyword evidence="6" id="KW-1185">Reference proteome</keyword>
<dbReference type="EMBL" id="QFWV02000006">
    <property type="protein sequence ID" value="RKF06685.1"/>
    <property type="molecule type" value="Genomic_DNA"/>
</dbReference>
<dbReference type="OrthoDB" id="9804926at2"/>
<dbReference type="RefSeq" id="WP_109767300.1">
    <property type="nucleotide sequence ID" value="NZ_CP159474.1"/>
</dbReference>
<sequence>MIPLDRKFAATELGDVDETGTFTGYASVFGAVDLGQEVVAAGAFTKSLAERGAGGIRMLFQHNPDEPIGHWLSVEEDAHGLKVCGRISTEVARGREVLALMQAGGLDGLSIGFKTVRAKTDAATGARHILEADLWEISVVTFPMLPEARVAAVKAAPTLPTVRDFERWLVRDAGLTRRQARTVITKGFAALDRGREAASGTGAQDGLVLASTIRRAADHLTLKTKELRS</sequence>
<evidence type="ECO:0000313" key="6">
    <source>
        <dbReference type="Proteomes" id="UP000246132"/>
    </source>
</evidence>
<evidence type="ECO:0000256" key="1">
    <source>
        <dbReference type="ARBA" id="ARBA00022612"/>
    </source>
</evidence>
<protein>
    <submittedName>
        <fullName evidence="5">HK97 family phage prohead protease</fullName>
    </submittedName>
</protein>
<dbReference type="InterPro" id="IPR006433">
    <property type="entry name" value="Prohead_protease"/>
</dbReference>
<gene>
    <name evidence="5" type="ORF">DEM25_010575</name>
</gene>
<organism evidence="5 6">
    <name type="scientific">Oceaniradius stylonematis</name>
    <dbReference type="NCBI Taxonomy" id="2184161"/>
    <lineage>
        <taxon>Bacteria</taxon>
        <taxon>Pseudomonadati</taxon>
        <taxon>Pseudomonadota</taxon>
        <taxon>Alphaproteobacteria</taxon>
        <taxon>Hyphomicrobiales</taxon>
        <taxon>Ahrensiaceae</taxon>
        <taxon>Oceaniradius</taxon>
    </lineage>
</organism>
<evidence type="ECO:0000313" key="5">
    <source>
        <dbReference type="EMBL" id="RKF06685.1"/>
    </source>
</evidence>
<dbReference type="NCBIfam" id="TIGR01543">
    <property type="entry name" value="proheadase_HK97"/>
    <property type="match status" value="1"/>
</dbReference>
<name>A0A3A8A9V6_9HYPH</name>
<keyword evidence="3" id="KW-0378">Hydrolase</keyword>
<evidence type="ECO:0000256" key="3">
    <source>
        <dbReference type="ARBA" id="ARBA00022801"/>
    </source>
</evidence>
<keyword evidence="2 5" id="KW-0645">Protease</keyword>
<dbReference type="Proteomes" id="UP000246132">
    <property type="component" value="Unassembled WGS sequence"/>
</dbReference>
<accession>A0A3A8A9V6</accession>
<keyword evidence="1" id="KW-1188">Viral release from host cell</keyword>
<dbReference type="Pfam" id="PF04586">
    <property type="entry name" value="Peptidase_S78"/>
    <property type="match status" value="1"/>
</dbReference>
<dbReference type="SUPFAM" id="SSF50789">
    <property type="entry name" value="Herpes virus serine proteinase, assemblin"/>
    <property type="match status" value="1"/>
</dbReference>
<dbReference type="AlphaFoldDB" id="A0A3A8A9V6"/>
<comment type="caution">
    <text evidence="5">The sequence shown here is derived from an EMBL/GenBank/DDBJ whole genome shotgun (WGS) entry which is preliminary data.</text>
</comment>